<dbReference type="Proteomes" id="UP000267096">
    <property type="component" value="Unassembled WGS sequence"/>
</dbReference>
<dbReference type="WBParaSite" id="ASIM_0001296501-mRNA-1">
    <property type="protein sequence ID" value="ASIM_0001296501-mRNA-1"/>
    <property type="gene ID" value="ASIM_0001296501"/>
</dbReference>
<keyword evidence="3" id="KW-1185">Reference proteome</keyword>
<keyword evidence="1" id="KW-0472">Membrane</keyword>
<feature type="transmembrane region" description="Helical" evidence="1">
    <location>
        <begin position="31"/>
        <end position="58"/>
    </location>
</feature>
<accession>A0A0M3JXA2</accession>
<evidence type="ECO:0000313" key="4">
    <source>
        <dbReference type="WBParaSite" id="ASIM_0001296501-mRNA-1"/>
    </source>
</evidence>
<dbReference type="AlphaFoldDB" id="A0A0M3JXA2"/>
<organism evidence="4">
    <name type="scientific">Anisakis simplex</name>
    <name type="common">Herring worm</name>
    <dbReference type="NCBI Taxonomy" id="6269"/>
    <lineage>
        <taxon>Eukaryota</taxon>
        <taxon>Metazoa</taxon>
        <taxon>Ecdysozoa</taxon>
        <taxon>Nematoda</taxon>
        <taxon>Chromadorea</taxon>
        <taxon>Rhabditida</taxon>
        <taxon>Spirurina</taxon>
        <taxon>Ascaridomorpha</taxon>
        <taxon>Ascaridoidea</taxon>
        <taxon>Anisakidae</taxon>
        <taxon>Anisakis</taxon>
        <taxon>Anisakis simplex complex</taxon>
    </lineage>
</organism>
<keyword evidence="1" id="KW-1133">Transmembrane helix</keyword>
<proteinExistence type="predicted"/>
<sequence>MFALIYNAIVSPAFNVKDPPVMVADFAMCDIRFWLVVILSTAIALSPRLVVSVLINTFHPSAVLRERMQQNARKCAENNTTSIPVRVRWVIVGNRESDVADERNASTTPV</sequence>
<dbReference type="EMBL" id="UYRR01031187">
    <property type="protein sequence ID" value="VDK47356.1"/>
    <property type="molecule type" value="Genomic_DNA"/>
</dbReference>
<keyword evidence="1" id="KW-0812">Transmembrane</keyword>
<evidence type="ECO:0000313" key="3">
    <source>
        <dbReference type="Proteomes" id="UP000267096"/>
    </source>
</evidence>
<gene>
    <name evidence="2" type="ORF">ASIM_LOCUS12431</name>
</gene>
<name>A0A0M3JXA2_ANISI</name>
<reference evidence="2 3" key="2">
    <citation type="submission" date="2018-11" db="EMBL/GenBank/DDBJ databases">
        <authorList>
            <consortium name="Pathogen Informatics"/>
        </authorList>
    </citation>
    <scope>NUCLEOTIDE SEQUENCE [LARGE SCALE GENOMIC DNA]</scope>
</reference>
<evidence type="ECO:0000313" key="2">
    <source>
        <dbReference type="EMBL" id="VDK47356.1"/>
    </source>
</evidence>
<evidence type="ECO:0000256" key="1">
    <source>
        <dbReference type="SAM" id="Phobius"/>
    </source>
</evidence>
<reference evidence="4" key="1">
    <citation type="submission" date="2017-02" db="UniProtKB">
        <authorList>
            <consortium name="WormBaseParasite"/>
        </authorList>
    </citation>
    <scope>IDENTIFICATION</scope>
</reference>
<protein>
    <submittedName>
        <fullName evidence="4">G protein-coupled receptor</fullName>
    </submittedName>
</protein>